<dbReference type="NCBIfam" id="TIGR01494">
    <property type="entry name" value="ATPase_P-type"/>
    <property type="match status" value="2"/>
</dbReference>
<dbReference type="PANTHER" id="PTHR43520">
    <property type="entry name" value="ATP7, ISOFORM B"/>
    <property type="match status" value="1"/>
</dbReference>
<feature type="transmembrane region" description="Helical" evidence="15">
    <location>
        <begin position="133"/>
        <end position="154"/>
    </location>
</feature>
<keyword evidence="11" id="KW-1278">Translocase</keyword>
<feature type="transmembrane region" description="Helical" evidence="15">
    <location>
        <begin position="101"/>
        <end position="121"/>
    </location>
</feature>
<dbReference type="PANTHER" id="PTHR43520:SF5">
    <property type="entry name" value="CATION-TRANSPORTING P-TYPE ATPASE-RELATED"/>
    <property type="match status" value="1"/>
</dbReference>
<evidence type="ECO:0000256" key="13">
    <source>
        <dbReference type="ARBA" id="ARBA00023065"/>
    </source>
</evidence>
<evidence type="ECO:0000256" key="12">
    <source>
        <dbReference type="ARBA" id="ARBA00022989"/>
    </source>
</evidence>
<evidence type="ECO:0000256" key="11">
    <source>
        <dbReference type="ARBA" id="ARBA00022967"/>
    </source>
</evidence>
<dbReference type="Gene3D" id="2.70.150.10">
    <property type="entry name" value="Calcium-transporting ATPase, cytoplasmic transduction domain A"/>
    <property type="match status" value="1"/>
</dbReference>
<name>A0ABX7BYU5_9HYPH</name>
<dbReference type="Gene3D" id="3.40.50.1000">
    <property type="entry name" value="HAD superfamily/HAD-like"/>
    <property type="match status" value="1"/>
</dbReference>
<dbReference type="Gene3D" id="3.30.70.100">
    <property type="match status" value="1"/>
</dbReference>
<dbReference type="PROSITE" id="PS50846">
    <property type="entry name" value="HMA_2"/>
    <property type="match status" value="1"/>
</dbReference>
<keyword evidence="3" id="KW-0813">Transport</keyword>
<comment type="subcellular location">
    <subcellularLocation>
        <location evidence="1">Cell membrane</location>
        <topology evidence="1">Multi-pass membrane protein</topology>
    </subcellularLocation>
</comment>
<dbReference type="PROSITE" id="PS00154">
    <property type="entry name" value="ATPASE_E1_E2"/>
    <property type="match status" value="1"/>
</dbReference>
<keyword evidence="4 15" id="KW-1003">Cell membrane</keyword>
<dbReference type="SUPFAM" id="SSF81665">
    <property type="entry name" value="Calcium ATPase, transmembrane domain M"/>
    <property type="match status" value="1"/>
</dbReference>
<sequence>MSARADVLEFIEPGPDGASRVSLSVPDAYCATCIQTIEKALLVLPGVRGARVNLDRRQVQIDFDPASDPSGFEDAVTRSGYRNHPIDPQAMEGRDPALRELVSALVVAGFASAHTMFFSEAVWSGVEGDARTLFYWLSALVAVPAVAFAGRPFFRSAYAALRAGKANMDVPIAIALIATTAISLLETRLAGQHAYFDASTMLLFFLLVGRTLDHVMRAQARAAVSSLARLAPRGAQRFFDDGSVAFVRLAEIVPGMRLLLRAGDRVPVDCAAVDSGAVDMSVVNGEAMPLPVVAGDALPAGALVVDRPIAVTATRPAIDSFVARTAALMESAESARTRYRRIADRAADLYAPLVHLAAALTFLFWIAAGAGWHTALLNAVAVLIVTCPCALALAVPIAHVVAAGRLFAQGVLMKDGAALERLATVRHVAFDKTGTLTSGRPVYAGEVFGSQESLSMARAMAAASNHPLSLALASGGVTGPLPPDCREVPGGGVEARIEGQRWRLGSASFCGAADDGAGERSRVWLSNGDTVVACFEFEDILRPDAASTLCDLQQASLEVSIVSGDRSASVRRVASALGIERAAYALTPSGKLETIEALRRGGPVAMVGDGINDAVALRGADVSFAPASAADVGRAAADFVLTSDRLAGVPFALWLARMTDTIVRQNLAISMAYNLVVLPMAAAGLVTPLVAAIAMSSSSMIVVLNALRLRFTQPPRSDIK</sequence>
<dbReference type="InterPro" id="IPR059000">
    <property type="entry name" value="ATPase_P-type_domA"/>
</dbReference>
<keyword evidence="12 15" id="KW-1133">Transmembrane helix</keyword>
<dbReference type="RefSeq" id="WP_201657295.1">
    <property type="nucleotide sequence ID" value="NZ_CP068047.1"/>
</dbReference>
<feature type="transmembrane region" description="Helical" evidence="15">
    <location>
        <begin position="191"/>
        <end position="209"/>
    </location>
</feature>
<dbReference type="EMBL" id="CP068047">
    <property type="protein sequence ID" value="QQR36194.1"/>
    <property type="molecule type" value="Genomic_DNA"/>
</dbReference>
<dbReference type="InterPro" id="IPR023214">
    <property type="entry name" value="HAD_sf"/>
</dbReference>
<dbReference type="InterPro" id="IPR023298">
    <property type="entry name" value="ATPase_P-typ_TM_dom_sf"/>
</dbReference>
<keyword evidence="5" id="KW-0597">Phosphoprotein</keyword>
<feature type="transmembrane region" description="Helical" evidence="15">
    <location>
        <begin position="166"/>
        <end position="185"/>
    </location>
</feature>
<evidence type="ECO:0000256" key="6">
    <source>
        <dbReference type="ARBA" id="ARBA00022692"/>
    </source>
</evidence>
<dbReference type="InterPro" id="IPR018303">
    <property type="entry name" value="ATPase_P-typ_P_site"/>
</dbReference>
<evidence type="ECO:0000313" key="18">
    <source>
        <dbReference type="Proteomes" id="UP000595460"/>
    </source>
</evidence>
<evidence type="ECO:0000313" key="17">
    <source>
        <dbReference type="EMBL" id="QQR36194.1"/>
    </source>
</evidence>
<dbReference type="Gene3D" id="3.40.1110.10">
    <property type="entry name" value="Calcium-transporting ATPase, cytoplasmic domain N"/>
    <property type="match status" value="1"/>
</dbReference>
<dbReference type="InterPro" id="IPR036163">
    <property type="entry name" value="HMA_dom_sf"/>
</dbReference>
<evidence type="ECO:0000256" key="14">
    <source>
        <dbReference type="ARBA" id="ARBA00023136"/>
    </source>
</evidence>
<comment type="similarity">
    <text evidence="2 15">Belongs to the cation transport ATPase (P-type) (TC 3.A.3) family. Type IB subfamily.</text>
</comment>
<dbReference type="NCBIfam" id="TIGR01525">
    <property type="entry name" value="ATPase-IB_hvy"/>
    <property type="match status" value="1"/>
</dbReference>
<dbReference type="SUPFAM" id="SSF81653">
    <property type="entry name" value="Calcium ATPase, transduction domain A"/>
    <property type="match status" value="1"/>
</dbReference>
<gene>
    <name evidence="17" type="primary">cadA</name>
    <name evidence="17" type="ORF">JI749_00690</name>
</gene>
<evidence type="ECO:0000256" key="2">
    <source>
        <dbReference type="ARBA" id="ARBA00006024"/>
    </source>
</evidence>
<dbReference type="Pfam" id="PF00403">
    <property type="entry name" value="HMA"/>
    <property type="match status" value="1"/>
</dbReference>
<dbReference type="NCBIfam" id="TIGR01511">
    <property type="entry name" value="ATPase-IB1_Cu"/>
    <property type="match status" value="1"/>
</dbReference>
<dbReference type="InterPro" id="IPR017969">
    <property type="entry name" value="Heavy-metal-associated_CS"/>
</dbReference>
<dbReference type="InterPro" id="IPR001757">
    <property type="entry name" value="P_typ_ATPase"/>
</dbReference>
<dbReference type="PRINTS" id="PR00119">
    <property type="entry name" value="CATATPASE"/>
</dbReference>
<evidence type="ECO:0000256" key="1">
    <source>
        <dbReference type="ARBA" id="ARBA00004651"/>
    </source>
</evidence>
<feature type="transmembrane region" description="Helical" evidence="15">
    <location>
        <begin position="380"/>
        <end position="404"/>
    </location>
</feature>
<evidence type="ECO:0000259" key="16">
    <source>
        <dbReference type="PROSITE" id="PS50846"/>
    </source>
</evidence>
<keyword evidence="8 15" id="KW-0547">Nucleotide-binding</keyword>
<evidence type="ECO:0000256" key="4">
    <source>
        <dbReference type="ARBA" id="ARBA00022475"/>
    </source>
</evidence>
<keyword evidence="10" id="KW-0460">Magnesium</keyword>
<organism evidence="17 18">
    <name type="scientific">Devosia oryziradicis</name>
    <dbReference type="NCBI Taxonomy" id="2801335"/>
    <lineage>
        <taxon>Bacteria</taxon>
        <taxon>Pseudomonadati</taxon>
        <taxon>Pseudomonadota</taxon>
        <taxon>Alphaproteobacteria</taxon>
        <taxon>Hyphomicrobiales</taxon>
        <taxon>Devosiaceae</taxon>
        <taxon>Devosia</taxon>
    </lineage>
</organism>
<dbReference type="NCBIfam" id="TIGR01512">
    <property type="entry name" value="ATPase-IB2_Cd"/>
    <property type="match status" value="1"/>
</dbReference>
<reference evidence="17 18" key="1">
    <citation type="submission" date="2021-01" db="EMBL/GenBank/DDBJ databases">
        <title>Genome seq and assembly of Devosia sp. G19.</title>
        <authorList>
            <person name="Chhetri G."/>
        </authorList>
    </citation>
    <scope>NUCLEOTIDE SEQUENCE [LARGE SCALE GENOMIC DNA]</scope>
    <source>
        <strain evidence="17 18">G19</strain>
    </source>
</reference>
<evidence type="ECO:0000256" key="9">
    <source>
        <dbReference type="ARBA" id="ARBA00022840"/>
    </source>
</evidence>
<dbReference type="PROSITE" id="PS01047">
    <property type="entry name" value="HMA_1"/>
    <property type="match status" value="1"/>
</dbReference>
<dbReference type="Pfam" id="PF00702">
    <property type="entry name" value="Hydrolase"/>
    <property type="match status" value="1"/>
</dbReference>
<dbReference type="SUPFAM" id="SSF55008">
    <property type="entry name" value="HMA, heavy metal-associated domain"/>
    <property type="match status" value="1"/>
</dbReference>
<feature type="transmembrane region" description="Helical" evidence="15">
    <location>
        <begin position="349"/>
        <end position="368"/>
    </location>
</feature>
<dbReference type="InterPro" id="IPR008250">
    <property type="entry name" value="ATPase_P-typ_transduc_dom_A_sf"/>
</dbReference>
<evidence type="ECO:0000256" key="15">
    <source>
        <dbReference type="RuleBase" id="RU362081"/>
    </source>
</evidence>
<accession>A0ABX7BYU5</accession>
<keyword evidence="6 15" id="KW-0812">Transmembrane</keyword>
<evidence type="ECO:0000256" key="7">
    <source>
        <dbReference type="ARBA" id="ARBA00022723"/>
    </source>
</evidence>
<dbReference type="InterPro" id="IPR036412">
    <property type="entry name" value="HAD-like_sf"/>
</dbReference>
<keyword evidence="13" id="KW-0406">Ion transport</keyword>
<dbReference type="SUPFAM" id="SSF56784">
    <property type="entry name" value="HAD-like"/>
    <property type="match status" value="1"/>
</dbReference>
<feature type="domain" description="HMA" evidence="16">
    <location>
        <begin position="19"/>
        <end position="84"/>
    </location>
</feature>
<dbReference type="InterPro" id="IPR027256">
    <property type="entry name" value="P-typ_ATPase_IB"/>
</dbReference>
<evidence type="ECO:0000256" key="3">
    <source>
        <dbReference type="ARBA" id="ARBA00022448"/>
    </source>
</evidence>
<keyword evidence="7 15" id="KW-0479">Metal-binding</keyword>
<proteinExistence type="inferred from homology"/>
<keyword evidence="14 15" id="KW-0472">Membrane</keyword>
<dbReference type="InterPro" id="IPR023299">
    <property type="entry name" value="ATPase_P-typ_cyto_dom_N"/>
</dbReference>
<evidence type="ECO:0000256" key="10">
    <source>
        <dbReference type="ARBA" id="ARBA00022842"/>
    </source>
</evidence>
<dbReference type="InterPro" id="IPR006121">
    <property type="entry name" value="HMA_dom"/>
</dbReference>
<evidence type="ECO:0000256" key="8">
    <source>
        <dbReference type="ARBA" id="ARBA00022741"/>
    </source>
</evidence>
<dbReference type="Proteomes" id="UP000595460">
    <property type="component" value="Chromosome"/>
</dbReference>
<dbReference type="Pfam" id="PF00122">
    <property type="entry name" value="E1-E2_ATPase"/>
    <property type="match status" value="1"/>
</dbReference>
<dbReference type="Gene3D" id="1.20.1110.10">
    <property type="entry name" value="Calcium-transporting ATPase, transmembrane domain"/>
    <property type="match status" value="1"/>
</dbReference>
<keyword evidence="18" id="KW-1185">Reference proteome</keyword>
<evidence type="ECO:0000256" key="5">
    <source>
        <dbReference type="ARBA" id="ARBA00022553"/>
    </source>
</evidence>
<dbReference type="CDD" id="cd00371">
    <property type="entry name" value="HMA"/>
    <property type="match status" value="1"/>
</dbReference>
<protein>
    <submittedName>
        <fullName evidence="17">Cadmium-translocating P-type ATPase</fullName>
    </submittedName>
</protein>
<keyword evidence="9 15" id="KW-0067">ATP-binding</keyword>